<dbReference type="PANTHER" id="PTHR10648">
    <property type="entry name" value="SERINE/THREONINE-PROTEIN PHOSPHATASE PP2A 65 KDA REGULATORY SUBUNIT"/>
    <property type="match status" value="1"/>
</dbReference>
<dbReference type="SUPFAM" id="SSF48371">
    <property type="entry name" value="ARM repeat"/>
    <property type="match status" value="1"/>
</dbReference>
<dbReference type="Gene3D" id="1.25.10.10">
    <property type="entry name" value="Leucine-rich Repeat Variant"/>
    <property type="match status" value="2"/>
</dbReference>
<dbReference type="GO" id="GO:0005737">
    <property type="term" value="C:cytoplasm"/>
    <property type="evidence" value="ECO:0007669"/>
    <property type="project" value="TreeGrafter"/>
</dbReference>
<name>A0A8X6TRR8_NEPPI</name>
<dbReference type="PANTHER" id="PTHR10648:SF1">
    <property type="entry name" value="SERINE_THREONINE-PROTEIN PHOSPHATASE 4 REGULATORY SUBUNIT 1"/>
    <property type="match status" value="1"/>
</dbReference>
<dbReference type="OrthoDB" id="340346at2759"/>
<feature type="repeat" description="HEAT" evidence="2">
    <location>
        <begin position="296"/>
        <end position="333"/>
    </location>
</feature>
<organism evidence="3 4">
    <name type="scientific">Nephila pilipes</name>
    <name type="common">Giant wood spider</name>
    <name type="synonym">Nephila maculata</name>
    <dbReference type="NCBI Taxonomy" id="299642"/>
    <lineage>
        <taxon>Eukaryota</taxon>
        <taxon>Metazoa</taxon>
        <taxon>Ecdysozoa</taxon>
        <taxon>Arthropoda</taxon>
        <taxon>Chelicerata</taxon>
        <taxon>Arachnida</taxon>
        <taxon>Araneae</taxon>
        <taxon>Araneomorphae</taxon>
        <taxon>Entelegynae</taxon>
        <taxon>Araneoidea</taxon>
        <taxon>Nephilidae</taxon>
        <taxon>Nephila</taxon>
    </lineage>
</organism>
<protein>
    <submittedName>
        <fullName evidence="3">Uncharacterized protein</fullName>
    </submittedName>
</protein>
<sequence length="973" mass="110097">METYGDVIKIAVEKEDRGRWGGMGKGDDSQKWNSCAALAMPVSFYVTSNRNHPVHGIDTIRVGKGKKKRGRLCSYWYLTPGSQHMPKRRQFPFHSGINIYPLPATSAQLAAKKILDYLLRAGSNQEEYQSIISVMCKLSEDEESIVRSELVQQIPSIALYCQNNSDLKLVISQQLVPYTVKLLNDSHLSVRKLAQTALLVLLENNLIGQLQLSEWICPLVSQLAMCASNLDEQRIEDVTVMSMMIPLVDHNLALKFFLDPYISLCSDRALGIRTVCAMRFGTLCKIAGSETTESSLLPAFLELCKDVAWGVRKACANVFVDVTNVVSLKIRKEVLAKALLKLLDDSSNYVRLAAYQSLGGFICAFADPSRTGFICEDGKLNILIPEEKEVDNIKLNNNVNVMKSSEVNCINHPANDASHQTCHTVLIEDKSCVSEDNSQSVFLNGKCDSSDNSQVNRSANSHLEPLVTAEDHISACSDNESSFNNFQFWRTPLPEVDVNIDEEMTDVHINTGVNACKNISNYMEFFANEIKFHPKEYRDFKSVASRTANETCTNTFQVDGYDKRHSLEDDTEVLNSSFRESILTFKSDDLIDGREPKSSITDWDYDECAPRKRKNSHTGLTVLTPNDLIQDQDIVPCEILMKYFEALMPKSSVDPDEFNAACAFSFPAVTYTLGRKYWPCLRATFHRVTRNVQSFSEWRNRCAIASSLPQLASMLGHDIIMQDLLPKFLEFLTDVDEVRQSVVLQIPDFLLHVPPEDRCIFFVHIKDFLDEADNMKWRFRCCVAEQLSATLKLCHPHSIDKYFLPVALTLLQDKVFAVRLAAAEFMANIIKHVLDDTKLNLLSRLDSAYRQAHKWNQRQMYVLVCEQMAKKRSLTVDTYVEEIVPRLFSLAWDIVPNVRLAVSQCIALTLLPLEYLTSIQKTNYDLLLQSIGTLNVSNNNSVMNLTRKMSVVCACLHYLFIVKRNSNTNFSPM</sequence>
<dbReference type="Pfam" id="PF24987">
    <property type="entry name" value="HEAT_EF3_N"/>
    <property type="match status" value="1"/>
</dbReference>
<proteinExistence type="predicted"/>
<dbReference type="EMBL" id="BMAW01109704">
    <property type="protein sequence ID" value="GFT39840.1"/>
    <property type="molecule type" value="Genomic_DNA"/>
</dbReference>
<dbReference type="Proteomes" id="UP000887013">
    <property type="component" value="Unassembled WGS sequence"/>
</dbReference>
<dbReference type="PROSITE" id="PS50077">
    <property type="entry name" value="HEAT_REPEAT"/>
    <property type="match status" value="2"/>
</dbReference>
<dbReference type="InterPro" id="IPR021133">
    <property type="entry name" value="HEAT_type_2"/>
</dbReference>
<keyword evidence="4" id="KW-1185">Reference proteome</keyword>
<evidence type="ECO:0000256" key="2">
    <source>
        <dbReference type="PROSITE-ProRule" id="PRU00103"/>
    </source>
</evidence>
<comment type="caution">
    <text evidence="3">The sequence shown here is derived from an EMBL/GenBank/DDBJ whole genome shotgun (WGS) entry which is preliminary data.</text>
</comment>
<dbReference type="InterPro" id="IPR051023">
    <property type="entry name" value="PP2A_Regulatory_Subunit_A"/>
</dbReference>
<feature type="repeat" description="HEAT" evidence="2">
    <location>
        <begin position="803"/>
        <end position="841"/>
    </location>
</feature>
<evidence type="ECO:0000313" key="3">
    <source>
        <dbReference type="EMBL" id="GFT39840.1"/>
    </source>
</evidence>
<gene>
    <name evidence="3" type="primary">PPP4R1</name>
    <name evidence="3" type="ORF">NPIL_56751</name>
</gene>
<accession>A0A8X6TRR8</accession>
<dbReference type="AlphaFoldDB" id="A0A8X6TRR8"/>
<reference evidence="3" key="1">
    <citation type="submission" date="2020-08" db="EMBL/GenBank/DDBJ databases">
        <title>Multicomponent nature underlies the extraordinary mechanical properties of spider dragline silk.</title>
        <authorList>
            <person name="Kono N."/>
            <person name="Nakamura H."/>
            <person name="Mori M."/>
            <person name="Yoshida Y."/>
            <person name="Ohtoshi R."/>
            <person name="Malay A.D."/>
            <person name="Moran D.A.P."/>
            <person name="Tomita M."/>
            <person name="Numata K."/>
            <person name="Arakawa K."/>
        </authorList>
    </citation>
    <scope>NUCLEOTIDE SEQUENCE</scope>
</reference>
<dbReference type="InterPro" id="IPR016024">
    <property type="entry name" value="ARM-type_fold"/>
</dbReference>
<dbReference type="GO" id="GO:0019888">
    <property type="term" value="F:protein phosphatase regulator activity"/>
    <property type="evidence" value="ECO:0007669"/>
    <property type="project" value="TreeGrafter"/>
</dbReference>
<evidence type="ECO:0000256" key="1">
    <source>
        <dbReference type="ARBA" id="ARBA00022737"/>
    </source>
</evidence>
<keyword evidence="1" id="KW-0677">Repeat</keyword>
<evidence type="ECO:0000313" key="4">
    <source>
        <dbReference type="Proteomes" id="UP000887013"/>
    </source>
</evidence>
<dbReference type="InterPro" id="IPR011989">
    <property type="entry name" value="ARM-like"/>
</dbReference>